<evidence type="ECO:0000256" key="1">
    <source>
        <dbReference type="SAM" id="MobiDB-lite"/>
    </source>
</evidence>
<proteinExistence type="predicted"/>
<evidence type="ECO:0000313" key="3">
    <source>
        <dbReference type="Proteomes" id="UP001356095"/>
    </source>
</evidence>
<feature type="compositionally biased region" description="Basic and acidic residues" evidence="1">
    <location>
        <begin position="1"/>
        <end position="17"/>
    </location>
</feature>
<gene>
    <name evidence="2" type="ORF">Q8791_22600</name>
</gene>
<reference evidence="2 3" key="1">
    <citation type="submission" date="2023-08" db="EMBL/GenBank/DDBJ databases">
        <authorList>
            <person name="Girao M."/>
            <person name="Carvalho M.F."/>
        </authorList>
    </citation>
    <scope>NUCLEOTIDE SEQUENCE [LARGE SCALE GENOMIC DNA]</scope>
    <source>
        <strain evidence="2 3">CT-R113</strain>
    </source>
</reference>
<keyword evidence="3" id="KW-1185">Reference proteome</keyword>
<dbReference type="RefSeq" id="WP_330093776.1">
    <property type="nucleotide sequence ID" value="NZ_JAUZMY010000025.1"/>
</dbReference>
<accession>A0ABU7KCP9</accession>
<dbReference type="Proteomes" id="UP001356095">
    <property type="component" value="Unassembled WGS sequence"/>
</dbReference>
<protein>
    <submittedName>
        <fullName evidence="2">Uncharacterized protein</fullName>
    </submittedName>
</protein>
<dbReference type="EMBL" id="JAUZMY010000025">
    <property type="protein sequence ID" value="MEE2040011.1"/>
    <property type="molecule type" value="Genomic_DNA"/>
</dbReference>
<feature type="region of interest" description="Disordered" evidence="1">
    <location>
        <begin position="1"/>
        <end position="22"/>
    </location>
</feature>
<evidence type="ECO:0000313" key="2">
    <source>
        <dbReference type="EMBL" id="MEE2040011.1"/>
    </source>
</evidence>
<comment type="caution">
    <text evidence="2">The sequence shown here is derived from an EMBL/GenBank/DDBJ whole genome shotgun (WGS) entry which is preliminary data.</text>
</comment>
<organism evidence="2 3">
    <name type="scientific">Nocardiopsis codii</name>
    <dbReference type="NCBI Taxonomy" id="3065942"/>
    <lineage>
        <taxon>Bacteria</taxon>
        <taxon>Bacillati</taxon>
        <taxon>Actinomycetota</taxon>
        <taxon>Actinomycetes</taxon>
        <taxon>Streptosporangiales</taxon>
        <taxon>Nocardiopsidaceae</taxon>
        <taxon>Nocardiopsis</taxon>
    </lineage>
</organism>
<name>A0ABU7KCP9_9ACTN</name>
<sequence length="56" mass="6077">MVTRHEHLWSTDSDHPTSEGVVSYQRCGCGERRVTLTPSVRLVQARPAPSGGRSAG</sequence>